<keyword evidence="2" id="KW-0472">Membrane</keyword>
<feature type="transmembrane region" description="Helical" evidence="2">
    <location>
        <begin position="304"/>
        <end position="324"/>
    </location>
</feature>
<dbReference type="SUPFAM" id="SSF48484">
    <property type="entry name" value="Lipoxigenase"/>
    <property type="match status" value="1"/>
</dbReference>
<feature type="transmembrane region" description="Helical" evidence="2">
    <location>
        <begin position="59"/>
        <end position="85"/>
    </location>
</feature>
<accession>A0A5J6WIT9</accession>
<dbReference type="EMBL" id="CP044399">
    <property type="protein sequence ID" value="QFI38089.1"/>
    <property type="molecule type" value="Genomic_DNA"/>
</dbReference>
<sequence>MKKETAVQLKDDAGQDTAPIKHVGNDVVRQIKRSPIPTPIPIQYADEVRFQKPELPTYAILPSIFSILSLLFMATLSSVMFIQLFNPSVTGLAWLGDLFTFLKPPQAGANMAAWTWLPFLFTIIGSVLGMLFELGLLLSGHAFQQTRTKFGVFILNLRLLNLAPVVTTIFFFITCMVVTHADMRFAMLYLAGGACFGLGFALFFGGAQALVSLALAGIQVAQIIMVLTGTIPAGGEIIAWLLVGQAALQLTALLIGTATPWKSTAFHTISTISGILLYSAILKVTATDVGFSQSVAVVLPEGSLALWGFVGACITGLVLTAILLPKTLGGFLVMLSNTIWSPLYFFLVSADRFPHPFNLTEVYGGKKPPAKTNLKPYYQVHPEFLLQRLSIPAAVNIEESVTLFKKLIKTARAAFSVMAILDHYLPQANVKIPLTNKKRMAIWSDGSEYWPSLFTKKIFGLQLPEGGKMDKAPEPAIAAFKEGQLLGYLTESGVASPFLKPAPEMGEGMLTIDFRFLENYETKPDYESYGGAAYFKVNSTKKRLELISVVAPHSNDVLLVDPRSPSFRRAESLVLASMYYQVISGKHLAEIHMTYNLVEVAMHDAFEAQGQWAHPFRTFMYLHFFAHELAEEITTEHLVQEGAVFSQIFATTHDSLVHHLNDCYSNFEYGADEDFETRAAMLTMQGSAGKPGELLPNACIKWELDYAKIWNGYTTALIDIIYTNDAAVQADKYLQDFYAGLLQVMVKGLPARYEGFQTKAGVARFASDTIHHTVIRHQVYGTTGIRAALDPRISKVQVPMDGGPPAINEWRSLAFVALATGKARFTLLQGDFTSLLNGVDAKYKDDMHKVFDQLQEDLAKLEAEWTATEEDKQRNYNYFRSVPSVLHTGPGY</sequence>
<evidence type="ECO:0000256" key="2">
    <source>
        <dbReference type="SAM" id="Phobius"/>
    </source>
</evidence>
<feature type="transmembrane region" description="Helical" evidence="2">
    <location>
        <begin position="211"/>
        <end position="231"/>
    </location>
</feature>
<feature type="transmembrane region" description="Helical" evidence="2">
    <location>
        <begin position="185"/>
        <end position="204"/>
    </location>
</feature>
<name>A0A5J6WIT9_MORMI</name>
<dbReference type="OrthoDB" id="222259at2"/>
<keyword evidence="4" id="KW-1185">Reference proteome</keyword>
<evidence type="ECO:0000313" key="4">
    <source>
        <dbReference type="Proteomes" id="UP000327424"/>
    </source>
</evidence>
<proteinExistence type="predicted"/>
<feature type="transmembrane region" description="Helical" evidence="2">
    <location>
        <begin position="331"/>
        <end position="350"/>
    </location>
</feature>
<feature type="transmembrane region" description="Helical" evidence="2">
    <location>
        <begin position="113"/>
        <end position="138"/>
    </location>
</feature>
<organism evidence="3 4">
    <name type="scientific">Moritella marina ATCC 15381</name>
    <dbReference type="NCBI Taxonomy" id="1202962"/>
    <lineage>
        <taxon>Bacteria</taxon>
        <taxon>Pseudomonadati</taxon>
        <taxon>Pseudomonadota</taxon>
        <taxon>Gammaproteobacteria</taxon>
        <taxon>Alteromonadales</taxon>
        <taxon>Moritellaceae</taxon>
        <taxon>Moritella</taxon>
    </lineage>
</organism>
<evidence type="ECO:0000256" key="1">
    <source>
        <dbReference type="SAM" id="Coils"/>
    </source>
</evidence>
<dbReference type="AlphaFoldDB" id="A0A5J6WIT9"/>
<protein>
    <recommendedName>
        <fullName evidence="5">Transmembrane protein</fullName>
    </recommendedName>
</protein>
<feature type="transmembrane region" description="Helical" evidence="2">
    <location>
        <begin position="159"/>
        <end position="179"/>
    </location>
</feature>
<feature type="coiled-coil region" evidence="1">
    <location>
        <begin position="844"/>
        <end position="871"/>
    </location>
</feature>
<keyword evidence="2" id="KW-1133">Transmembrane helix</keyword>
<keyword evidence="1" id="KW-0175">Coiled coil</keyword>
<dbReference type="Gene3D" id="1.20.245.10">
    <property type="entry name" value="Lipoxygenase-1, Domain 5"/>
    <property type="match status" value="1"/>
</dbReference>
<evidence type="ECO:0008006" key="5">
    <source>
        <dbReference type="Google" id="ProtNLM"/>
    </source>
</evidence>
<gene>
    <name evidence="3" type="ORF">FR932_09610</name>
</gene>
<keyword evidence="2" id="KW-0812">Transmembrane</keyword>
<reference evidence="3 4" key="1">
    <citation type="submission" date="2019-09" db="EMBL/GenBank/DDBJ databases">
        <title>Hybrid Assembly of the complete Genome of the Deep-Sea Bacterium Moritella marina from long Nanopore and Illumina reads.</title>
        <authorList>
            <person name="Magin S."/>
            <person name="Georgoulis A."/>
            <person name="Papadimitriou K."/>
            <person name="Iliakis G."/>
            <person name="Vorgias C.E."/>
        </authorList>
    </citation>
    <scope>NUCLEOTIDE SEQUENCE [LARGE SCALE GENOMIC DNA]</scope>
    <source>
        <strain evidence="3 4">MP-1</strain>
    </source>
</reference>
<dbReference type="KEGG" id="mmaa:FR932_09610"/>
<dbReference type="Proteomes" id="UP000327424">
    <property type="component" value="Chromosome"/>
</dbReference>
<evidence type="ECO:0000313" key="3">
    <source>
        <dbReference type="EMBL" id="QFI38089.1"/>
    </source>
</evidence>
<feature type="transmembrane region" description="Helical" evidence="2">
    <location>
        <begin position="237"/>
        <end position="258"/>
    </location>
</feature>
<dbReference type="InterPro" id="IPR036226">
    <property type="entry name" value="LipOase_C_sf"/>
</dbReference>
<feature type="transmembrane region" description="Helical" evidence="2">
    <location>
        <begin position="265"/>
        <end position="284"/>
    </location>
</feature>